<evidence type="ECO:0000313" key="2">
    <source>
        <dbReference type="EMBL" id="GEA39163.1"/>
    </source>
</evidence>
<sequence>MIEITSETIERVQAVLAGVPKGAERALSNAMNRGLSRVKTTAMSNVKRVYAVQSSALSAATNTKIQKASTGNLAGFVSFSGCKIPLYKFKVTPKQPGTGKTVRAAVMKGGGTAFEDAFIVGMGSGHLGVFERTGRPRLPIEEFMALSAAQMVGNEGVITEVEQQAQQLVEERLDHEIERLLSQYGG</sequence>
<reference evidence="1 3" key="1">
    <citation type="submission" date="2019-06" db="EMBL/GenBank/DDBJ databases">
        <title>Draft genome sequence of [Clostridium] clostridioforme NBRC 113352.</title>
        <authorList>
            <person name="Miura T."/>
            <person name="Furukawa M."/>
            <person name="Shimamura M."/>
            <person name="Ohyama Y."/>
            <person name="Yamazoe A."/>
            <person name="Kawasaki H."/>
        </authorList>
    </citation>
    <scope>NUCLEOTIDE SEQUENCE [LARGE SCALE GENOMIC DNA]</scope>
    <source>
        <strain evidence="1 3">NBRC 113352</strain>
    </source>
</reference>
<dbReference type="Pfam" id="PF06763">
    <property type="entry name" value="Minor_tail_Z"/>
    <property type="match status" value="1"/>
</dbReference>
<dbReference type="Proteomes" id="UP000315200">
    <property type="component" value="Unassembled WGS sequence"/>
</dbReference>
<gene>
    <name evidence="1" type="ORF">Ccl03g_45310</name>
    <name evidence="2" type="ORF">Ccl03g_48760</name>
</gene>
<comment type="caution">
    <text evidence="1">The sequence shown here is derived from an EMBL/GenBank/DDBJ whole genome shotgun (WGS) entry which is preliminary data.</text>
</comment>
<evidence type="ECO:0008006" key="4">
    <source>
        <dbReference type="Google" id="ProtNLM"/>
    </source>
</evidence>
<name>A0A829WBQ6_9FIRM</name>
<organism evidence="1 3">
    <name type="scientific">Enterocloster clostridioformis</name>
    <dbReference type="NCBI Taxonomy" id="1531"/>
    <lineage>
        <taxon>Bacteria</taxon>
        <taxon>Bacillati</taxon>
        <taxon>Bacillota</taxon>
        <taxon>Clostridia</taxon>
        <taxon>Lachnospirales</taxon>
        <taxon>Lachnospiraceae</taxon>
        <taxon>Enterocloster</taxon>
    </lineage>
</organism>
<dbReference type="EMBL" id="BJLB01000001">
    <property type="protein sequence ID" value="GEA38818.1"/>
    <property type="molecule type" value="Genomic_DNA"/>
</dbReference>
<dbReference type="InterPro" id="IPR010633">
    <property type="entry name" value="Phage_lambda_GpZ"/>
</dbReference>
<proteinExistence type="predicted"/>
<dbReference type="AlphaFoldDB" id="A0A829WBQ6"/>
<dbReference type="RefSeq" id="WP_141267805.1">
    <property type="nucleotide sequence ID" value="NZ_BJLB01000001.1"/>
</dbReference>
<evidence type="ECO:0000313" key="3">
    <source>
        <dbReference type="Proteomes" id="UP000315200"/>
    </source>
</evidence>
<accession>A0A829WBQ6</accession>
<protein>
    <recommendedName>
        <fullName evidence="4">Prophage minor tail protein Z (GPZ)</fullName>
    </recommendedName>
</protein>
<dbReference type="EMBL" id="BJLB01000001">
    <property type="protein sequence ID" value="GEA39163.1"/>
    <property type="molecule type" value="Genomic_DNA"/>
</dbReference>
<evidence type="ECO:0000313" key="1">
    <source>
        <dbReference type="EMBL" id="GEA38818.1"/>
    </source>
</evidence>